<dbReference type="PRINTS" id="PR00079">
    <property type="entry name" value="G6PDHDRGNASE"/>
</dbReference>
<dbReference type="AlphaFoldDB" id="A0A5C1YQA8"/>
<dbReference type="GO" id="GO:0005829">
    <property type="term" value="C:cytosol"/>
    <property type="evidence" value="ECO:0007669"/>
    <property type="project" value="TreeGrafter"/>
</dbReference>
<comment type="caution">
    <text evidence="7">Lacks conserved residue(s) required for the propagation of feature annotation.</text>
</comment>
<dbReference type="GO" id="GO:0006006">
    <property type="term" value="P:glucose metabolic process"/>
    <property type="evidence" value="ECO:0007669"/>
    <property type="project" value="UniProtKB-KW"/>
</dbReference>
<keyword evidence="5 7" id="KW-0560">Oxidoreductase</keyword>
<feature type="binding site" evidence="7">
    <location>
        <position position="179"/>
    </location>
    <ligand>
        <name>substrate</name>
    </ligand>
</feature>
<keyword evidence="3 7" id="KW-0313">Glucose metabolism</keyword>
<evidence type="ECO:0000256" key="3">
    <source>
        <dbReference type="ARBA" id="ARBA00022526"/>
    </source>
</evidence>
<feature type="binding site" evidence="7">
    <location>
        <position position="346"/>
    </location>
    <ligand>
        <name>substrate</name>
    </ligand>
</feature>
<dbReference type="PROSITE" id="PS00069">
    <property type="entry name" value="G6P_DEHYDROGENASE"/>
    <property type="match status" value="1"/>
</dbReference>
<dbReference type="HAMAP" id="MF_00966">
    <property type="entry name" value="G6PD"/>
    <property type="match status" value="1"/>
</dbReference>
<dbReference type="InterPro" id="IPR036291">
    <property type="entry name" value="NAD(P)-bd_dom_sf"/>
</dbReference>
<feature type="binding site" evidence="7">
    <location>
        <position position="236"/>
    </location>
    <ligand>
        <name>substrate</name>
    </ligand>
</feature>
<evidence type="ECO:0000313" key="11">
    <source>
        <dbReference type="Proteomes" id="UP000324536"/>
    </source>
</evidence>
<keyword evidence="6 7" id="KW-0119">Carbohydrate metabolism</keyword>
<feature type="domain" description="Glucose-6-phosphate dehydrogenase NAD-binding" evidence="8">
    <location>
        <begin position="13"/>
        <end position="188"/>
    </location>
</feature>
<proteinExistence type="inferred from homology"/>
<dbReference type="PANTHER" id="PTHR23429">
    <property type="entry name" value="GLUCOSE-6-PHOSPHATE 1-DEHYDROGENASE G6PD"/>
    <property type="match status" value="1"/>
</dbReference>
<dbReference type="InterPro" id="IPR022674">
    <property type="entry name" value="G6P_DH_NAD-bd"/>
</dbReference>
<dbReference type="OrthoDB" id="9802739at2"/>
<dbReference type="InterPro" id="IPR019796">
    <property type="entry name" value="G6P_DH_AS"/>
</dbReference>
<feature type="binding site" evidence="7">
    <location>
        <position position="183"/>
    </location>
    <ligand>
        <name>substrate</name>
    </ligand>
</feature>
<keyword evidence="4 7" id="KW-0521">NADP</keyword>
<dbReference type="KEGG" id="acek:FLP30_08470"/>
<feature type="binding site" evidence="7">
    <location>
        <position position="50"/>
    </location>
    <ligand>
        <name>NADP(+)</name>
        <dbReference type="ChEBI" id="CHEBI:58349"/>
    </ligand>
</feature>
<dbReference type="GO" id="GO:0050661">
    <property type="term" value="F:NADP binding"/>
    <property type="evidence" value="ECO:0007669"/>
    <property type="project" value="UniProtKB-UniRule"/>
</dbReference>
<dbReference type="UniPathway" id="UPA00115">
    <property type="reaction ID" value="UER00408"/>
</dbReference>
<accession>A0A5C1YQA8</accession>
<dbReference type="EC" id="1.1.1.49" evidence="7"/>
<dbReference type="RefSeq" id="WP_149279431.1">
    <property type="nucleotide sequence ID" value="NZ_CP043506.1"/>
</dbReference>
<organism evidence="10 11">
    <name type="scientific">Acetobacter vaccinii</name>
    <dbReference type="NCBI Taxonomy" id="2592655"/>
    <lineage>
        <taxon>Bacteria</taxon>
        <taxon>Pseudomonadati</taxon>
        <taxon>Pseudomonadota</taxon>
        <taxon>Alphaproteobacteria</taxon>
        <taxon>Acetobacterales</taxon>
        <taxon>Acetobacteraceae</taxon>
        <taxon>Acetobacter</taxon>
    </lineage>
</organism>
<feature type="binding site" evidence="7">
    <location>
        <position position="217"/>
    </location>
    <ligand>
        <name>substrate</name>
    </ligand>
</feature>
<evidence type="ECO:0000259" key="8">
    <source>
        <dbReference type="Pfam" id="PF00479"/>
    </source>
</evidence>
<evidence type="ECO:0000259" key="9">
    <source>
        <dbReference type="Pfam" id="PF02781"/>
    </source>
</evidence>
<dbReference type="Pfam" id="PF02781">
    <property type="entry name" value="G6PD_C"/>
    <property type="match status" value="1"/>
</dbReference>
<evidence type="ECO:0000256" key="6">
    <source>
        <dbReference type="ARBA" id="ARBA00023277"/>
    </source>
</evidence>
<keyword evidence="11" id="KW-1185">Reference proteome</keyword>
<evidence type="ECO:0000256" key="1">
    <source>
        <dbReference type="ARBA" id="ARBA00004937"/>
    </source>
</evidence>
<dbReference type="GO" id="GO:0004345">
    <property type="term" value="F:glucose-6-phosphate dehydrogenase activity"/>
    <property type="evidence" value="ECO:0007669"/>
    <property type="project" value="UniProtKB-UniRule"/>
</dbReference>
<comment type="catalytic activity">
    <reaction evidence="7">
        <text>D-glucose 6-phosphate + NADP(+) = 6-phospho-D-glucono-1,5-lactone + NADPH + H(+)</text>
        <dbReference type="Rhea" id="RHEA:15841"/>
        <dbReference type="ChEBI" id="CHEBI:15378"/>
        <dbReference type="ChEBI" id="CHEBI:57783"/>
        <dbReference type="ChEBI" id="CHEBI:57955"/>
        <dbReference type="ChEBI" id="CHEBI:58349"/>
        <dbReference type="ChEBI" id="CHEBI:61548"/>
        <dbReference type="EC" id="1.1.1.49"/>
    </reaction>
</comment>
<dbReference type="GO" id="GO:0009051">
    <property type="term" value="P:pentose-phosphate shunt, oxidative branch"/>
    <property type="evidence" value="ECO:0007669"/>
    <property type="project" value="TreeGrafter"/>
</dbReference>
<evidence type="ECO:0000256" key="4">
    <source>
        <dbReference type="ARBA" id="ARBA00022857"/>
    </source>
</evidence>
<feature type="active site" description="Proton acceptor" evidence="7">
    <location>
        <position position="241"/>
    </location>
</feature>
<dbReference type="Proteomes" id="UP000324536">
    <property type="component" value="Chromosome"/>
</dbReference>
<dbReference type="SUPFAM" id="SSF55347">
    <property type="entry name" value="Glyceraldehyde-3-phosphate dehydrogenase-like, C-terminal domain"/>
    <property type="match status" value="1"/>
</dbReference>
<feature type="domain" description="Glucose-6-phosphate dehydrogenase C-terminal" evidence="9">
    <location>
        <begin position="190"/>
        <end position="485"/>
    </location>
</feature>
<evidence type="ECO:0000256" key="2">
    <source>
        <dbReference type="ARBA" id="ARBA00009975"/>
    </source>
</evidence>
<comment type="pathway">
    <text evidence="1 7">Carbohydrate degradation; pentose phosphate pathway; D-ribulose 5-phosphate from D-glucose 6-phosphate (oxidative stage): step 1/3.</text>
</comment>
<comment type="function">
    <text evidence="7">Catalyzes the oxidation of glucose 6-phosphate to 6-phosphogluconolactone.</text>
</comment>
<protein>
    <recommendedName>
        <fullName evidence="7">Glucose-6-phosphate 1-dehydrogenase</fullName>
        <shortName evidence="7">G6PD</shortName>
        <ecNumber evidence="7">1.1.1.49</ecNumber>
    </recommendedName>
</protein>
<evidence type="ECO:0000256" key="7">
    <source>
        <dbReference type="HAMAP-Rule" id="MF_00966"/>
    </source>
</evidence>
<evidence type="ECO:0000256" key="5">
    <source>
        <dbReference type="ARBA" id="ARBA00023002"/>
    </source>
</evidence>
<dbReference type="EMBL" id="CP043506">
    <property type="protein sequence ID" value="QEO17755.1"/>
    <property type="molecule type" value="Genomic_DNA"/>
</dbReference>
<gene>
    <name evidence="7 10" type="primary">zwf</name>
    <name evidence="10" type="ORF">FLP30_08470</name>
</gene>
<sequence>MALVNRTDPFDFVLFGATGDLSRRKLLPAFLRRFMAQEFDDDARIICVARSNLTTEEFRDSVISSLREFAPEATQDKDTLHRFLGLLTYIYLDATKQEANWDGLRALLPESPRARVFYLATAPSLFSVLCQSLAEQGLVTPTSRVVLEKPIGTSLATAQAINTGVGRYFPEESIYRIDHYLGKEGVQNILALRFANPALEMLWSSSAIDHVQITAAETVGVEDRGSYYDEAGALRDMMQNHLLQILCMVAMDAPASLRSDDLRNEKMKVLNALRPMTPDMVRQNVIRGQYVSGTLKNRIVPGYTEDLNTGRSSSTETFVAIRTKIRTARWGNTPFYLRTGKRLATKTTEIVLQFRPQVWPIFTNMPSPGRLVIRIAPHEELSFVMAVRDPAAGSFRVQNAKLDMAYKNVFSLAYQDSYERLLLDAVRGDPALFIRRDEVDASWRWVEPILTSWQQALTPLEPYPAGSWGPPSARALLARDGAMWHEDMLP</sequence>
<dbReference type="Pfam" id="PF00479">
    <property type="entry name" value="G6PD_N"/>
    <property type="match status" value="1"/>
</dbReference>
<evidence type="ECO:0000313" key="10">
    <source>
        <dbReference type="EMBL" id="QEO17755.1"/>
    </source>
</evidence>
<dbReference type="Gene3D" id="3.40.50.720">
    <property type="entry name" value="NAD(P)-binding Rossmann-like Domain"/>
    <property type="match status" value="1"/>
</dbReference>
<dbReference type="PIRSF" id="PIRSF000110">
    <property type="entry name" value="G6PD"/>
    <property type="match status" value="1"/>
</dbReference>
<feature type="binding site" evidence="7">
    <location>
        <begin position="16"/>
        <end position="23"/>
    </location>
    <ligand>
        <name>NADP(+)</name>
        <dbReference type="ChEBI" id="CHEBI:58349"/>
    </ligand>
</feature>
<dbReference type="Gene3D" id="3.30.360.10">
    <property type="entry name" value="Dihydrodipicolinate Reductase, domain 2"/>
    <property type="match status" value="1"/>
</dbReference>
<dbReference type="InterPro" id="IPR022675">
    <property type="entry name" value="G6P_DH_C"/>
</dbReference>
<dbReference type="NCBIfam" id="TIGR00871">
    <property type="entry name" value="zwf"/>
    <property type="match status" value="1"/>
</dbReference>
<comment type="similarity">
    <text evidence="2 7">Belongs to the glucose-6-phosphate dehydrogenase family.</text>
</comment>
<reference evidence="10 11" key="1">
    <citation type="submission" date="2019-09" db="EMBL/GenBank/DDBJ databases">
        <title>Genome sequencing of strain KACC 21233.</title>
        <authorList>
            <person name="Heo J."/>
            <person name="Kim S.-J."/>
            <person name="Kim J.-S."/>
            <person name="Hong S.-B."/>
            <person name="Kwon S.-W."/>
        </authorList>
    </citation>
    <scope>NUCLEOTIDE SEQUENCE [LARGE SCALE GENOMIC DNA]</scope>
    <source>
        <strain evidence="10 11">KACC 21233</strain>
    </source>
</reference>
<feature type="binding site" evidence="7">
    <location>
        <position position="149"/>
    </location>
    <ligand>
        <name>NADP(+)</name>
        <dbReference type="ChEBI" id="CHEBI:58349"/>
    </ligand>
</feature>
<dbReference type="PANTHER" id="PTHR23429:SF0">
    <property type="entry name" value="GLUCOSE-6-PHOSPHATE 1-DEHYDROGENASE"/>
    <property type="match status" value="1"/>
</dbReference>
<dbReference type="SUPFAM" id="SSF51735">
    <property type="entry name" value="NAD(P)-binding Rossmann-fold domains"/>
    <property type="match status" value="1"/>
</dbReference>
<name>A0A5C1YQA8_9PROT</name>
<dbReference type="InterPro" id="IPR001282">
    <property type="entry name" value="G6P_DH"/>
</dbReference>
<feature type="binding site" evidence="7">
    <location>
        <position position="341"/>
    </location>
    <ligand>
        <name>substrate</name>
    </ligand>
</feature>